<comment type="caution">
    <text evidence="3">The sequence shown here is derived from an EMBL/GenBank/DDBJ whole genome shotgun (WGS) entry which is preliminary data.</text>
</comment>
<proteinExistence type="predicted"/>
<dbReference type="EMBL" id="LQPG01000040">
    <property type="protein sequence ID" value="ORW07950.1"/>
    <property type="molecule type" value="Genomic_DNA"/>
</dbReference>
<dbReference type="Pfam" id="PF09995">
    <property type="entry name" value="MPAB_Lcp_cat"/>
    <property type="match status" value="1"/>
</dbReference>
<dbReference type="InterPro" id="IPR018713">
    <property type="entry name" value="MPAB/Lcp_cat_dom"/>
</dbReference>
<dbReference type="AlphaFoldDB" id="A0A1X1YAA9"/>
<dbReference type="Proteomes" id="UP000193866">
    <property type="component" value="Unassembled WGS sequence"/>
</dbReference>
<sequence>MPTLSKATRRARLTLADVDFNRRDHEDRPLRPIPPGRDLFADRWRPSREYLFGPWIDIDQAVEPNDFTRTRDDMFWQADERVIPVVDLFDRAGSATVRPMFEQALTRGIDTVADAPPELVDFFGHVTARPSWLDIKAADRGRLLLSTASFSAQRLVIGWALFETAMTADISAATGATGRFKRDSVRRYVETLRMFALAMKPDIYDPRTEVFQTIVRVRLMHALASRGLRRAWGDDHYLQFGEPIAATSLLGFGNGPLLTRLVDHRLGRRLSARDLDDIAMFAGWFGHLIGAPERLRARDGGEMIRSLNYIFSRGGDPSGWREELMHTVRQPLDAVSETYLPWFPGPARSLLSTAICKGFAASAIAPLVPVFGLDEVHEFVAGAPEFDVPYRIYSELFRQTAVLNARALGVRDRLPGVHLARRVLYRNGPPGVDQLVDAISSFARRYHDIAMAYTHHDDSTSGGGFGPPRAATTGCPVPHPVD</sequence>
<reference evidence="3 4" key="1">
    <citation type="submission" date="2016-01" db="EMBL/GenBank/DDBJ databases">
        <title>The new phylogeny of the genus Mycobacterium.</title>
        <authorList>
            <person name="Tarcisio F."/>
            <person name="Conor M."/>
            <person name="Antonella G."/>
            <person name="Elisabetta G."/>
            <person name="Giulia F.S."/>
            <person name="Sara T."/>
            <person name="Anna F."/>
            <person name="Clotilde B."/>
            <person name="Roberto B."/>
            <person name="Veronica D.S."/>
            <person name="Fabio R."/>
            <person name="Monica P."/>
            <person name="Olivier J."/>
            <person name="Enrico T."/>
            <person name="Nicola S."/>
        </authorList>
    </citation>
    <scope>NUCLEOTIDE SEQUENCE [LARGE SCALE GENOMIC DNA]</scope>
    <source>
        <strain evidence="3 4">DSM 45394</strain>
    </source>
</reference>
<evidence type="ECO:0000259" key="2">
    <source>
        <dbReference type="Pfam" id="PF09995"/>
    </source>
</evidence>
<feature type="region of interest" description="Disordered" evidence="1">
    <location>
        <begin position="457"/>
        <end position="482"/>
    </location>
</feature>
<organism evidence="3 4">
    <name type="scientific">Mycolicibacter longobardus</name>
    <dbReference type="NCBI Taxonomy" id="1108812"/>
    <lineage>
        <taxon>Bacteria</taxon>
        <taxon>Bacillati</taxon>
        <taxon>Actinomycetota</taxon>
        <taxon>Actinomycetes</taxon>
        <taxon>Mycobacteriales</taxon>
        <taxon>Mycobacteriaceae</taxon>
        <taxon>Mycolicibacter</taxon>
    </lineage>
</organism>
<evidence type="ECO:0000313" key="3">
    <source>
        <dbReference type="EMBL" id="ORW07950.1"/>
    </source>
</evidence>
<feature type="domain" description="ER-bound oxygenase mpaB/mpaB'/Rubber oxygenase catalytic" evidence="2">
    <location>
        <begin position="158"/>
        <end position="354"/>
    </location>
</feature>
<evidence type="ECO:0000256" key="1">
    <source>
        <dbReference type="SAM" id="MobiDB-lite"/>
    </source>
</evidence>
<dbReference type="STRING" id="1108812.AWC16_21125"/>
<gene>
    <name evidence="3" type="ORF">AWC16_21125</name>
</gene>
<dbReference type="OrthoDB" id="7614910at2"/>
<keyword evidence="4" id="KW-1185">Reference proteome</keyword>
<evidence type="ECO:0000313" key="4">
    <source>
        <dbReference type="Proteomes" id="UP000193866"/>
    </source>
</evidence>
<name>A0A1X1YAA9_9MYCO</name>
<dbReference type="RefSeq" id="WP_085266504.1">
    <property type="nucleotide sequence ID" value="NZ_JACKVG010000017.1"/>
</dbReference>
<protein>
    <recommendedName>
        <fullName evidence="2">ER-bound oxygenase mpaB/mpaB'/Rubber oxygenase catalytic domain-containing protein</fullName>
    </recommendedName>
</protein>
<accession>A0A1X1YAA9</accession>